<dbReference type="Pfam" id="PF01969">
    <property type="entry name" value="Ni_insertion"/>
    <property type="match status" value="1"/>
</dbReference>
<evidence type="ECO:0000256" key="1">
    <source>
        <dbReference type="ARBA" id="ARBA00022596"/>
    </source>
</evidence>
<dbReference type="AlphaFoldDB" id="A0A5C6CBL5"/>
<keyword evidence="4" id="KW-1185">Reference proteome</keyword>
<evidence type="ECO:0000313" key="4">
    <source>
        <dbReference type="Proteomes" id="UP000316304"/>
    </source>
</evidence>
<dbReference type="HAMAP" id="MF_01074">
    <property type="entry name" value="LarC"/>
    <property type="match status" value="1"/>
</dbReference>
<dbReference type="EMBL" id="SJPT01000006">
    <property type="protein sequence ID" value="TWU21608.1"/>
    <property type="molecule type" value="Genomic_DNA"/>
</dbReference>
<comment type="similarity">
    <text evidence="2">Belongs to the LarC family.</text>
</comment>
<dbReference type="NCBIfam" id="TIGR00299">
    <property type="entry name" value="nickel pincer cofactor biosynthesis protein LarC"/>
    <property type="match status" value="1"/>
</dbReference>
<name>A0A5C6CBL5_9BACT</name>
<dbReference type="Proteomes" id="UP000316304">
    <property type="component" value="Unassembled WGS sequence"/>
</dbReference>
<proteinExistence type="inferred from homology"/>
<reference evidence="3 4" key="1">
    <citation type="submission" date="2019-02" db="EMBL/GenBank/DDBJ databases">
        <title>Deep-cultivation of Planctomycetes and their phenomic and genomic characterization uncovers novel biology.</title>
        <authorList>
            <person name="Wiegand S."/>
            <person name="Jogler M."/>
            <person name="Boedeker C."/>
            <person name="Pinto D."/>
            <person name="Vollmers J."/>
            <person name="Rivas-Marin E."/>
            <person name="Kohn T."/>
            <person name="Peeters S.H."/>
            <person name="Heuer A."/>
            <person name="Rast P."/>
            <person name="Oberbeckmann S."/>
            <person name="Bunk B."/>
            <person name="Jeske O."/>
            <person name="Meyerdierks A."/>
            <person name="Storesund J.E."/>
            <person name="Kallscheuer N."/>
            <person name="Luecker S."/>
            <person name="Lage O.M."/>
            <person name="Pohl T."/>
            <person name="Merkel B.J."/>
            <person name="Hornburger P."/>
            <person name="Mueller R.-W."/>
            <person name="Bruemmer F."/>
            <person name="Labrenz M."/>
            <person name="Spormann A.M."/>
            <person name="Op Den Camp H."/>
            <person name="Overmann J."/>
            <person name="Amann R."/>
            <person name="Jetten M.S.M."/>
            <person name="Mascher T."/>
            <person name="Medema M.H."/>
            <person name="Devos D.P."/>
            <person name="Kaster A.-K."/>
            <person name="Ovreas L."/>
            <person name="Rohde M."/>
            <person name="Galperin M.Y."/>
            <person name="Jogler C."/>
        </authorList>
    </citation>
    <scope>NUCLEOTIDE SEQUENCE [LARGE SCALE GENOMIC DNA]</scope>
    <source>
        <strain evidence="3 4">Pla52o</strain>
    </source>
</reference>
<keyword evidence="2" id="KW-0456">Lyase</keyword>
<dbReference type="OrthoDB" id="9765625at2"/>
<comment type="caution">
    <text evidence="3">The sequence shown here is derived from an EMBL/GenBank/DDBJ whole genome shotgun (WGS) entry which is preliminary data.</text>
</comment>
<dbReference type="RefSeq" id="WP_146595910.1">
    <property type="nucleotide sequence ID" value="NZ_SJPT01000006.1"/>
</dbReference>
<evidence type="ECO:0000256" key="2">
    <source>
        <dbReference type="HAMAP-Rule" id="MF_01074"/>
    </source>
</evidence>
<accession>A0A5C6CBL5</accession>
<keyword evidence="1 2" id="KW-0533">Nickel</keyword>
<dbReference type="InterPro" id="IPR002822">
    <property type="entry name" value="Ni_insertion"/>
</dbReference>
<dbReference type="Gene3D" id="3.30.70.1380">
    <property type="entry name" value="Transcriptional regulatory protein pf0864 domain like"/>
    <property type="match status" value="1"/>
</dbReference>
<dbReference type="GO" id="GO:0016829">
    <property type="term" value="F:lyase activity"/>
    <property type="evidence" value="ECO:0007669"/>
    <property type="project" value="UniProtKB-UniRule"/>
</dbReference>
<evidence type="ECO:0000313" key="3">
    <source>
        <dbReference type="EMBL" id="TWU21608.1"/>
    </source>
</evidence>
<organism evidence="3 4">
    <name type="scientific">Novipirellula galeiformis</name>
    <dbReference type="NCBI Taxonomy" id="2528004"/>
    <lineage>
        <taxon>Bacteria</taxon>
        <taxon>Pseudomonadati</taxon>
        <taxon>Planctomycetota</taxon>
        <taxon>Planctomycetia</taxon>
        <taxon>Pirellulales</taxon>
        <taxon>Pirellulaceae</taxon>
        <taxon>Novipirellula</taxon>
    </lineage>
</organism>
<dbReference type="PANTHER" id="PTHR36566:SF1">
    <property type="entry name" value="PYRIDINIUM-3,5-BISTHIOCARBOXYLIC ACID MONONUCLEOTIDE NICKEL INSERTION PROTEIN"/>
    <property type="match status" value="1"/>
</dbReference>
<dbReference type="PANTHER" id="PTHR36566">
    <property type="entry name" value="NICKEL INSERTION PROTEIN-RELATED"/>
    <property type="match status" value="1"/>
</dbReference>
<sequence>MPKIAYFDCLSGISGDMTLGALVDLGDQTGEIDAQAIETAVRSMGLGDIQITSEIVKKRGFRAVKVHINHPPEHAHRHLHHITEMIDRADAIAPEAKQLAHKIFLELAKAEANVHGSTIEKVHFHEVGAIDSIADIVGTAVAMCALGIDSVEASAVPTGSGSITIAHGRVAVPAPATAELLKGIPIASSDVQAELTTPTGAAILKATATRFGSLPSMTLAAVGYGAGTKDLEEQANLLKVMLGQRGDAPAGESAANRDYPLAADQVVVLETNIDDATAELIAFCATRLLSAGALDVFQTPCVMKKGRLGVVLTAISPVDKVADLEAILFTHTSSIGIRRHSSDRHKLIRRAESVQTSFGSIRGKVVVLPGGDERFTVEDDDAVAMANAHATDATQIRTAAQWAWQNRTR</sequence>
<dbReference type="GO" id="GO:0016151">
    <property type="term" value="F:nickel cation binding"/>
    <property type="evidence" value="ECO:0007669"/>
    <property type="project" value="UniProtKB-UniRule"/>
</dbReference>
<protein>
    <recommendedName>
        <fullName evidence="2">Putative nickel insertion protein</fullName>
    </recommendedName>
</protein>
<gene>
    <name evidence="3" type="ORF">Pla52o_37950</name>
</gene>